<organism evidence="1 2">
    <name type="scientific">Glomus cerebriforme</name>
    <dbReference type="NCBI Taxonomy" id="658196"/>
    <lineage>
        <taxon>Eukaryota</taxon>
        <taxon>Fungi</taxon>
        <taxon>Fungi incertae sedis</taxon>
        <taxon>Mucoromycota</taxon>
        <taxon>Glomeromycotina</taxon>
        <taxon>Glomeromycetes</taxon>
        <taxon>Glomerales</taxon>
        <taxon>Glomeraceae</taxon>
        <taxon>Glomus</taxon>
    </lineage>
</organism>
<name>A0A397S1J5_9GLOM</name>
<gene>
    <name evidence="1" type="ORF">C1645_839835</name>
</gene>
<comment type="caution">
    <text evidence="1">The sequence shown here is derived from an EMBL/GenBank/DDBJ whole genome shotgun (WGS) entry which is preliminary data.</text>
</comment>
<dbReference type="OrthoDB" id="2379098at2759"/>
<evidence type="ECO:0000313" key="1">
    <source>
        <dbReference type="EMBL" id="RIA79828.1"/>
    </source>
</evidence>
<keyword evidence="2" id="KW-1185">Reference proteome</keyword>
<sequence length="65" mass="7640">MTRSSISFKNKPFELIWLDDVHLEQTNVDHIFDKYRPNRSFTKAAKGTAKITNFMNKSRSISDDF</sequence>
<proteinExistence type="predicted"/>
<dbReference type="EMBL" id="QKYT01001130">
    <property type="protein sequence ID" value="RIA79828.1"/>
    <property type="molecule type" value="Genomic_DNA"/>
</dbReference>
<reference evidence="1 2" key="1">
    <citation type="submission" date="2018-06" db="EMBL/GenBank/DDBJ databases">
        <title>Comparative genomics reveals the genomic features of Rhizophagus irregularis, R. cerebriforme, R. diaphanum and Gigaspora rosea, and their symbiotic lifestyle signature.</title>
        <authorList>
            <person name="Morin E."/>
            <person name="San Clemente H."/>
            <person name="Chen E.C.H."/>
            <person name="De La Providencia I."/>
            <person name="Hainaut M."/>
            <person name="Kuo A."/>
            <person name="Kohler A."/>
            <person name="Murat C."/>
            <person name="Tang N."/>
            <person name="Roy S."/>
            <person name="Loubradou J."/>
            <person name="Henrissat B."/>
            <person name="Grigoriev I.V."/>
            <person name="Corradi N."/>
            <person name="Roux C."/>
            <person name="Martin F.M."/>
        </authorList>
    </citation>
    <scope>NUCLEOTIDE SEQUENCE [LARGE SCALE GENOMIC DNA]</scope>
    <source>
        <strain evidence="1 2">DAOM 227022</strain>
    </source>
</reference>
<protein>
    <submittedName>
        <fullName evidence="1">Uncharacterized protein</fullName>
    </submittedName>
</protein>
<dbReference type="AlphaFoldDB" id="A0A397S1J5"/>
<evidence type="ECO:0000313" key="2">
    <source>
        <dbReference type="Proteomes" id="UP000265703"/>
    </source>
</evidence>
<dbReference type="Proteomes" id="UP000265703">
    <property type="component" value="Unassembled WGS sequence"/>
</dbReference>
<accession>A0A397S1J5</accession>